<dbReference type="InterPro" id="IPR029044">
    <property type="entry name" value="Nucleotide-diphossugar_trans"/>
</dbReference>
<organism evidence="2 3">
    <name type="scientific">Helicobacter trogontum</name>
    <dbReference type="NCBI Taxonomy" id="50960"/>
    <lineage>
        <taxon>Bacteria</taxon>
        <taxon>Pseudomonadati</taxon>
        <taxon>Campylobacterota</taxon>
        <taxon>Epsilonproteobacteria</taxon>
        <taxon>Campylobacterales</taxon>
        <taxon>Helicobacteraceae</taxon>
        <taxon>Helicobacter</taxon>
    </lineage>
</organism>
<reference evidence="2" key="2">
    <citation type="submission" date="2018-04" db="EMBL/GenBank/DDBJ databases">
        <authorList>
            <person name="Sheh A."/>
            <person name="Shen Z."/>
            <person name="Mannion A.J."/>
            <person name="Fox J.G."/>
        </authorList>
    </citation>
    <scope>NUCLEOTIDE SEQUENCE</scope>
    <source>
        <strain evidence="2">ATCC 49310</strain>
    </source>
</reference>
<dbReference type="AlphaFoldDB" id="A0A4U8TB56"/>
<evidence type="ECO:0000313" key="4">
    <source>
        <dbReference type="Proteomes" id="UP001562457"/>
    </source>
</evidence>
<dbReference type="CDD" id="cd04183">
    <property type="entry name" value="GT2_BcE_like"/>
    <property type="match status" value="1"/>
</dbReference>
<evidence type="ECO:0000313" key="3">
    <source>
        <dbReference type="Proteomes" id="UP000029861"/>
    </source>
</evidence>
<gene>
    <name evidence="2" type="ORF">LS80_007130</name>
    <name evidence="1" type="ORF">NHP164001_21210</name>
</gene>
<evidence type="ECO:0000313" key="1">
    <source>
        <dbReference type="EMBL" id="GAB0174094.1"/>
    </source>
</evidence>
<dbReference type="Proteomes" id="UP001562457">
    <property type="component" value="Unassembled WGS sequence"/>
</dbReference>
<proteinExistence type="predicted"/>
<name>A0A4U8TB56_9HELI</name>
<evidence type="ECO:0000313" key="2">
    <source>
        <dbReference type="EMBL" id="TLD97136.1"/>
    </source>
</evidence>
<dbReference type="PIRSF" id="PIRSF028162">
    <property type="entry name" value="BcbE_prd"/>
    <property type="match status" value="1"/>
</dbReference>
<dbReference type="EMBL" id="JRPK02000023">
    <property type="protein sequence ID" value="TLD97136.1"/>
    <property type="molecule type" value="Genomic_DNA"/>
</dbReference>
<dbReference type="RefSeq" id="WP_034323156.1">
    <property type="nucleotide sequence ID" value="NZ_BAAFHN010000140.1"/>
</dbReference>
<dbReference type="InterPro" id="IPR016873">
    <property type="entry name" value="Caps_polysacc_synth_BcbE_prd"/>
</dbReference>
<accession>A0A4U8TB56</accession>
<reference evidence="1 4" key="3">
    <citation type="submission" date="2024-06" db="EMBL/GenBank/DDBJ databases">
        <title>Draft genome sequence of Helicobacter trogontum NHP16-4001.</title>
        <authorList>
            <person name="Rimbara E."/>
            <person name="Suzuki M."/>
        </authorList>
    </citation>
    <scope>NUCLEOTIDE SEQUENCE [LARGE SCALE GENOMIC DNA]</scope>
    <source>
        <strain evidence="1 4">NHP16-4001</strain>
    </source>
</reference>
<comment type="caution">
    <text evidence="2">The sequence shown here is derived from an EMBL/GenBank/DDBJ whole genome shotgun (WGS) entry which is preliminary data.</text>
</comment>
<reference evidence="2 3" key="1">
    <citation type="journal article" date="2014" name="Genome Announc.">
        <title>Draft genome sequences of eight enterohepatic helicobacter species isolated from both laboratory and wild rodents.</title>
        <authorList>
            <person name="Sheh A."/>
            <person name="Shen Z."/>
            <person name="Fox J.G."/>
        </authorList>
    </citation>
    <scope>NUCLEOTIDE SEQUENCE [LARGE SCALE GENOMIC DNA]</scope>
    <source>
        <strain evidence="2 3">ATCC 49310</strain>
    </source>
</reference>
<dbReference type="Proteomes" id="UP000029861">
    <property type="component" value="Unassembled WGS sequence"/>
</dbReference>
<dbReference type="SUPFAM" id="SSF53448">
    <property type="entry name" value="Nucleotide-diphospho-sugar transferases"/>
    <property type="match status" value="1"/>
</dbReference>
<dbReference type="Gene3D" id="3.90.550.10">
    <property type="entry name" value="Spore Coat Polysaccharide Biosynthesis Protein SpsA, Chain A"/>
    <property type="match status" value="1"/>
</dbReference>
<keyword evidence="4" id="KW-1185">Reference proteome</keyword>
<sequence>MIIVIPMAGLSSRFKLGGYNAPKYMLSLWNQSVFYYAVYSFKMYFNKEKILFVCRDTCNTMSFIDNECKKLGLHLYETIILKKETMGQAHTVLLGLEKSNVADKESLLIFNIDTFRLNFSLPITTDFSEIDGYLEVFHAEGNEWSFVLPDKNSNRVLKTSEKDRISSLCSSGLYYFKRTRDFKEALKFSMQNNITTKNEYYIAPLYNILIEWGMDIRFFTINPSEVVFCGTPRDYERLKQLDKRILYDRN</sequence>
<protein>
    <submittedName>
        <fullName evidence="2">Capsular biosynthesis protein</fullName>
    </submittedName>
    <submittedName>
        <fullName evidence="1">Glycosyltransferase family 2 protein</fullName>
    </submittedName>
</protein>
<dbReference type="EMBL" id="BAAFHN010000140">
    <property type="protein sequence ID" value="GAB0174094.1"/>
    <property type="molecule type" value="Genomic_DNA"/>
</dbReference>